<dbReference type="InterPro" id="IPR001845">
    <property type="entry name" value="HTH_ArsR_DNA-bd_dom"/>
</dbReference>
<dbReference type="EMBL" id="JACHMH010000001">
    <property type="protein sequence ID" value="MBB4678016.1"/>
    <property type="molecule type" value="Genomic_DNA"/>
</dbReference>
<dbReference type="SMART" id="SM00418">
    <property type="entry name" value="HTH_ARSR"/>
    <property type="match status" value="1"/>
</dbReference>
<dbReference type="AlphaFoldDB" id="A0A7W7CDQ0"/>
<gene>
    <name evidence="5" type="ORF">HNR67_004134</name>
</gene>
<evidence type="ECO:0000313" key="5">
    <source>
        <dbReference type="EMBL" id="MBB4678016.1"/>
    </source>
</evidence>
<dbReference type="SUPFAM" id="SSF46785">
    <property type="entry name" value="Winged helix' DNA-binding domain"/>
    <property type="match status" value="1"/>
</dbReference>
<keyword evidence="1" id="KW-0805">Transcription regulation</keyword>
<comment type="caution">
    <text evidence="5">The sequence shown here is derived from an EMBL/GenBank/DDBJ whole genome shotgun (WGS) entry which is preliminary data.</text>
</comment>
<organism evidence="5 6">
    <name type="scientific">Crossiella cryophila</name>
    <dbReference type="NCBI Taxonomy" id="43355"/>
    <lineage>
        <taxon>Bacteria</taxon>
        <taxon>Bacillati</taxon>
        <taxon>Actinomycetota</taxon>
        <taxon>Actinomycetes</taxon>
        <taxon>Pseudonocardiales</taxon>
        <taxon>Pseudonocardiaceae</taxon>
        <taxon>Crossiella</taxon>
    </lineage>
</organism>
<dbReference type="CDD" id="cd00090">
    <property type="entry name" value="HTH_ARSR"/>
    <property type="match status" value="1"/>
</dbReference>
<keyword evidence="3" id="KW-0804">Transcription</keyword>
<accession>A0A7W7CDQ0</accession>
<dbReference type="Proteomes" id="UP000533598">
    <property type="component" value="Unassembled WGS sequence"/>
</dbReference>
<dbReference type="PANTHER" id="PTHR33154">
    <property type="entry name" value="TRANSCRIPTIONAL REGULATOR, ARSR FAMILY"/>
    <property type="match status" value="1"/>
</dbReference>
<dbReference type="GO" id="GO:0003700">
    <property type="term" value="F:DNA-binding transcription factor activity"/>
    <property type="evidence" value="ECO:0007669"/>
    <property type="project" value="InterPro"/>
</dbReference>
<evidence type="ECO:0000256" key="2">
    <source>
        <dbReference type="ARBA" id="ARBA00023125"/>
    </source>
</evidence>
<keyword evidence="2 5" id="KW-0238">DNA-binding</keyword>
<dbReference type="GO" id="GO:0003677">
    <property type="term" value="F:DNA binding"/>
    <property type="evidence" value="ECO:0007669"/>
    <property type="project" value="UniProtKB-KW"/>
</dbReference>
<dbReference type="InterPro" id="IPR036388">
    <property type="entry name" value="WH-like_DNA-bd_sf"/>
</dbReference>
<sequence>MLLSRWIAYSDQIGAVVGAERAWWVVSVGGGASAFDALADDTRRTVLTLLREHGELTVTELAGHIEHIGRTAVSMQLKVLREAGMVQERRAGKYRYYSLRVEPINDVVAFLSTLYGASLDGLATITAKHRDPEAEQRRWGTSY</sequence>
<evidence type="ECO:0000256" key="3">
    <source>
        <dbReference type="ARBA" id="ARBA00023163"/>
    </source>
</evidence>
<dbReference type="PRINTS" id="PR00778">
    <property type="entry name" value="HTHARSR"/>
</dbReference>
<dbReference type="NCBIfam" id="NF033788">
    <property type="entry name" value="HTH_metalloreg"/>
    <property type="match status" value="1"/>
</dbReference>
<evidence type="ECO:0000259" key="4">
    <source>
        <dbReference type="PROSITE" id="PS50987"/>
    </source>
</evidence>
<dbReference type="InterPro" id="IPR011991">
    <property type="entry name" value="ArsR-like_HTH"/>
</dbReference>
<feature type="domain" description="HTH arsR-type" evidence="4">
    <location>
        <begin position="23"/>
        <end position="119"/>
    </location>
</feature>
<name>A0A7W7CDQ0_9PSEU</name>
<reference evidence="5 6" key="1">
    <citation type="submission" date="2020-08" db="EMBL/GenBank/DDBJ databases">
        <title>Sequencing the genomes of 1000 actinobacteria strains.</title>
        <authorList>
            <person name="Klenk H.-P."/>
        </authorList>
    </citation>
    <scope>NUCLEOTIDE SEQUENCE [LARGE SCALE GENOMIC DNA]</scope>
    <source>
        <strain evidence="5 6">DSM 44230</strain>
    </source>
</reference>
<evidence type="ECO:0000313" key="6">
    <source>
        <dbReference type="Proteomes" id="UP000533598"/>
    </source>
</evidence>
<dbReference type="PANTHER" id="PTHR33154:SF33">
    <property type="entry name" value="TRANSCRIPTIONAL REPRESSOR SDPR"/>
    <property type="match status" value="1"/>
</dbReference>
<dbReference type="Pfam" id="PF01022">
    <property type="entry name" value="HTH_5"/>
    <property type="match status" value="1"/>
</dbReference>
<dbReference type="PROSITE" id="PS50987">
    <property type="entry name" value="HTH_ARSR_2"/>
    <property type="match status" value="1"/>
</dbReference>
<dbReference type="InterPro" id="IPR036390">
    <property type="entry name" value="WH_DNA-bd_sf"/>
</dbReference>
<dbReference type="Gene3D" id="1.10.10.10">
    <property type="entry name" value="Winged helix-like DNA-binding domain superfamily/Winged helix DNA-binding domain"/>
    <property type="match status" value="1"/>
</dbReference>
<proteinExistence type="predicted"/>
<evidence type="ECO:0000256" key="1">
    <source>
        <dbReference type="ARBA" id="ARBA00023015"/>
    </source>
</evidence>
<dbReference type="RefSeq" id="WP_185003896.1">
    <property type="nucleotide sequence ID" value="NZ_BAAAUI010000027.1"/>
</dbReference>
<keyword evidence="6" id="KW-1185">Reference proteome</keyword>
<protein>
    <submittedName>
        <fullName evidence="5">DNA-binding transcriptional ArsR family regulator</fullName>
    </submittedName>
</protein>
<dbReference type="InterPro" id="IPR051081">
    <property type="entry name" value="HTH_MetalResp_TranReg"/>
</dbReference>